<organism evidence="1">
    <name type="scientific">marine sediment metagenome</name>
    <dbReference type="NCBI Taxonomy" id="412755"/>
    <lineage>
        <taxon>unclassified sequences</taxon>
        <taxon>metagenomes</taxon>
        <taxon>ecological metagenomes</taxon>
    </lineage>
</organism>
<evidence type="ECO:0000313" key="1">
    <source>
        <dbReference type="EMBL" id="GAI23356.1"/>
    </source>
</evidence>
<proteinExistence type="predicted"/>
<gene>
    <name evidence="1" type="ORF">S06H3_27747</name>
</gene>
<dbReference type="AlphaFoldDB" id="X1MZA4"/>
<dbReference type="EMBL" id="BARV01016122">
    <property type="protein sequence ID" value="GAI23356.1"/>
    <property type="molecule type" value="Genomic_DNA"/>
</dbReference>
<reference evidence="1" key="1">
    <citation type="journal article" date="2014" name="Front. Microbiol.">
        <title>High frequency of phylogenetically diverse reductive dehalogenase-homologous genes in deep subseafloor sedimentary metagenomes.</title>
        <authorList>
            <person name="Kawai M."/>
            <person name="Futagami T."/>
            <person name="Toyoda A."/>
            <person name="Takaki Y."/>
            <person name="Nishi S."/>
            <person name="Hori S."/>
            <person name="Arai W."/>
            <person name="Tsubouchi T."/>
            <person name="Morono Y."/>
            <person name="Uchiyama I."/>
            <person name="Ito T."/>
            <person name="Fujiyama A."/>
            <person name="Inagaki F."/>
            <person name="Takami H."/>
        </authorList>
    </citation>
    <scope>NUCLEOTIDE SEQUENCE</scope>
    <source>
        <strain evidence="1">Expedition CK06-06</strain>
    </source>
</reference>
<comment type="caution">
    <text evidence="1">The sequence shown here is derived from an EMBL/GenBank/DDBJ whole genome shotgun (WGS) entry which is preliminary data.</text>
</comment>
<protein>
    <submittedName>
        <fullName evidence="1">Uncharacterized protein</fullName>
    </submittedName>
</protein>
<feature type="non-terminal residue" evidence="1">
    <location>
        <position position="1"/>
    </location>
</feature>
<name>X1MZA4_9ZZZZ</name>
<sequence>AGRSKYCIIDTTNCDPTYCGVLGLAFGYRRRVLNIYEQNRPGLITNYAGQNPKEYADKEQLIHNIRKFVAQAKPRGITEEDAKWIKEHIDEFFKKRGEQGGQSSV</sequence>
<accession>X1MZA4</accession>